<dbReference type="SUPFAM" id="SSF90123">
    <property type="entry name" value="ABC transporter transmembrane region"/>
    <property type="match status" value="1"/>
</dbReference>
<keyword evidence="7 8" id="KW-0472">Membrane</keyword>
<dbReference type="Gene3D" id="1.20.1560.10">
    <property type="entry name" value="ABC transporter type 1, transmembrane domain"/>
    <property type="match status" value="1"/>
</dbReference>
<dbReference type="EMBL" id="CP133270">
    <property type="protein sequence ID" value="WVX66337.1"/>
    <property type="molecule type" value="Genomic_DNA"/>
</dbReference>
<evidence type="ECO:0000259" key="9">
    <source>
        <dbReference type="PROSITE" id="PS50893"/>
    </source>
</evidence>
<dbReference type="PROSITE" id="PS00211">
    <property type="entry name" value="ABC_TRANSPORTER_1"/>
    <property type="match status" value="1"/>
</dbReference>
<dbReference type="InterPro" id="IPR039421">
    <property type="entry name" value="Type_1_exporter"/>
</dbReference>
<dbReference type="Pfam" id="PF00005">
    <property type="entry name" value="ABC_tran"/>
    <property type="match status" value="1"/>
</dbReference>
<evidence type="ECO:0000256" key="3">
    <source>
        <dbReference type="ARBA" id="ARBA00022692"/>
    </source>
</evidence>
<feature type="transmembrane region" description="Helical" evidence="8">
    <location>
        <begin position="175"/>
        <end position="195"/>
    </location>
</feature>
<dbReference type="InterPro" id="IPR036640">
    <property type="entry name" value="ABC1_TM_sf"/>
</dbReference>
<evidence type="ECO:0000259" key="10">
    <source>
        <dbReference type="PROSITE" id="PS50929"/>
    </source>
</evidence>
<dbReference type="InterPro" id="IPR027417">
    <property type="entry name" value="P-loop_NTPase"/>
</dbReference>
<evidence type="ECO:0000313" key="12">
    <source>
        <dbReference type="Proteomes" id="UP001330434"/>
    </source>
</evidence>
<keyword evidence="3 8" id="KW-0812">Transmembrane</keyword>
<dbReference type="CDD" id="cd03253">
    <property type="entry name" value="ABCC_ATM1_transporter"/>
    <property type="match status" value="1"/>
</dbReference>
<feature type="transmembrane region" description="Helical" evidence="8">
    <location>
        <begin position="256"/>
        <end position="282"/>
    </location>
</feature>
<dbReference type="InterPro" id="IPR011527">
    <property type="entry name" value="ABC1_TM_dom"/>
</dbReference>
<feature type="transmembrane region" description="Helical" evidence="8">
    <location>
        <begin position="147"/>
        <end position="169"/>
    </location>
</feature>
<dbReference type="CDD" id="cd18582">
    <property type="entry name" value="ABC_6TM_ATM1_ABCB7"/>
    <property type="match status" value="1"/>
</dbReference>
<keyword evidence="12" id="KW-1185">Reference proteome</keyword>
<dbReference type="PROSITE" id="PS50893">
    <property type="entry name" value="ABC_TRANSPORTER_2"/>
    <property type="match status" value="1"/>
</dbReference>
<comment type="subcellular location">
    <subcellularLocation>
        <location evidence="1">Cell membrane</location>
        <topology evidence="1">Multi-pass membrane protein</topology>
    </subcellularLocation>
</comment>
<feature type="domain" description="ABC transmembrane type-1" evidence="10">
    <location>
        <begin position="34"/>
        <end position="320"/>
    </location>
</feature>
<dbReference type="PROSITE" id="PS50929">
    <property type="entry name" value="ABC_TM1F"/>
    <property type="match status" value="1"/>
</dbReference>
<dbReference type="InterPro" id="IPR003439">
    <property type="entry name" value="ABC_transporter-like_ATP-bd"/>
</dbReference>
<protein>
    <submittedName>
        <fullName evidence="11">ABC transporter ATP-binding protein/permease</fullName>
    </submittedName>
</protein>
<feature type="transmembrane region" description="Helical" evidence="8">
    <location>
        <begin position="33"/>
        <end position="54"/>
    </location>
</feature>
<keyword evidence="2" id="KW-0813">Transport</keyword>
<dbReference type="InterPro" id="IPR003593">
    <property type="entry name" value="AAA+_ATPase"/>
</dbReference>
<evidence type="ECO:0000256" key="7">
    <source>
        <dbReference type="ARBA" id="ARBA00023136"/>
    </source>
</evidence>
<dbReference type="PANTHER" id="PTHR24221">
    <property type="entry name" value="ATP-BINDING CASSETTE SUB-FAMILY B"/>
    <property type="match status" value="1"/>
</dbReference>
<evidence type="ECO:0000313" key="11">
    <source>
        <dbReference type="EMBL" id="WVX66337.1"/>
    </source>
</evidence>
<dbReference type="Proteomes" id="UP001330434">
    <property type="component" value="Chromosome"/>
</dbReference>
<dbReference type="SMART" id="SM00382">
    <property type="entry name" value="AAA"/>
    <property type="match status" value="1"/>
</dbReference>
<evidence type="ECO:0000256" key="8">
    <source>
        <dbReference type="SAM" id="Phobius"/>
    </source>
</evidence>
<organism evidence="11 12">
    <name type="scientific">Candidatus Bealeia paramacronuclearis</name>
    <dbReference type="NCBI Taxonomy" id="1921001"/>
    <lineage>
        <taxon>Bacteria</taxon>
        <taxon>Pseudomonadati</taxon>
        <taxon>Pseudomonadota</taxon>
        <taxon>Alphaproteobacteria</taxon>
        <taxon>Holosporales</taxon>
        <taxon>Holosporaceae</taxon>
        <taxon>Candidatus Bealeia</taxon>
    </lineage>
</organism>
<feature type="transmembrane region" description="Helical" evidence="8">
    <location>
        <begin position="294"/>
        <end position="315"/>
    </location>
</feature>
<evidence type="ECO:0000256" key="1">
    <source>
        <dbReference type="ARBA" id="ARBA00004651"/>
    </source>
</evidence>
<keyword evidence="5 11" id="KW-0067">ATP-binding</keyword>
<name>A0ABZ2C272_9PROT</name>
<sequence>MMPHKNSKFSDRTLIRLLGFLWPEDSRMLKFRFLIALSALVISKFTGLAIPLVFKRVVDELGAVSTQAWLGFPLLLLLGYGIFRILTAFFNELRVAAFAPVEQQAMRTIGVKVFAHLQDLSLRFHLDRRTGGLSRAVERGVKAIETFLWFTVSAFLPAFLELVFVTIAMWFLYDWIYALISFATIMSYILFTFLFTEWRAKIQRQLNTLDSQGNARAIDALLNYETVKYFTNESHEIREFEKLARGYEAIATKSKYALAFLNFGQGMIVAVGLTLIMILAAYDVSLKILTVGDFVLVNTYLLQAFLPLGFIGFAYRETKQALINMEEMFSLLDQASEVQDAKNAKDYVFKGGKIEFRNVGFAYNPNRTILKDVSFTVPSGKTLAIVGESGAGKSTISRLLFRFYDVTKGQVLIDDQNIRKITQKSLRQAIGIVPQDTVLFNDTIYYNIAYGNPTATTEQIEEAAKAAQIHAFIQKLPEGYQTLVGERGLKLSGGEKQRVAIARTLLKKPYIFMFDEATSALDSHTEKEIQTCLQSISSRHTTLIIAHRLSTIIHADEILVMSEGQIVERGSHKDLLHVKGLYAEMWKRQQHEEKLQELIQQ</sequence>
<evidence type="ECO:0000256" key="2">
    <source>
        <dbReference type="ARBA" id="ARBA00022448"/>
    </source>
</evidence>
<feature type="domain" description="ABC transporter" evidence="9">
    <location>
        <begin position="354"/>
        <end position="588"/>
    </location>
</feature>
<dbReference type="Gene3D" id="3.40.50.300">
    <property type="entry name" value="P-loop containing nucleotide triphosphate hydrolases"/>
    <property type="match status" value="1"/>
</dbReference>
<dbReference type="SUPFAM" id="SSF52540">
    <property type="entry name" value="P-loop containing nucleoside triphosphate hydrolases"/>
    <property type="match status" value="1"/>
</dbReference>
<feature type="transmembrane region" description="Helical" evidence="8">
    <location>
        <begin position="66"/>
        <end position="86"/>
    </location>
</feature>
<accession>A0ABZ2C272</accession>
<keyword evidence="4" id="KW-0547">Nucleotide-binding</keyword>
<dbReference type="PANTHER" id="PTHR24221:SF402">
    <property type="entry name" value="IRON-SULFUR CLUSTERS TRANSPORTER ABCB7, MITOCHONDRIAL"/>
    <property type="match status" value="1"/>
</dbReference>
<evidence type="ECO:0000256" key="6">
    <source>
        <dbReference type="ARBA" id="ARBA00022989"/>
    </source>
</evidence>
<evidence type="ECO:0000256" key="4">
    <source>
        <dbReference type="ARBA" id="ARBA00022741"/>
    </source>
</evidence>
<dbReference type="GO" id="GO:0005524">
    <property type="term" value="F:ATP binding"/>
    <property type="evidence" value="ECO:0007669"/>
    <property type="project" value="UniProtKB-KW"/>
</dbReference>
<reference evidence="11 12" key="1">
    <citation type="journal article" date="2024" name="Environ. Microbiol.">
        <title>Novel evolutionary insights on the interactions of the Holosporales (Alphaproteobacteria) with eukaryotic hosts from comparative genomics.</title>
        <authorList>
            <person name="Giovannini M."/>
            <person name="Petroni G."/>
            <person name="Castelli M."/>
        </authorList>
    </citation>
    <scope>NUCLEOTIDE SEQUENCE [LARGE SCALE GENOMIC DNA]</scope>
    <source>
        <strain evidence="11 12">US_Bl 15I1</strain>
    </source>
</reference>
<keyword evidence="6 8" id="KW-1133">Transmembrane helix</keyword>
<gene>
    <name evidence="11" type="ORF">Bealeia1_00513</name>
</gene>
<proteinExistence type="predicted"/>
<dbReference type="InterPro" id="IPR017871">
    <property type="entry name" value="ABC_transporter-like_CS"/>
</dbReference>
<evidence type="ECO:0000256" key="5">
    <source>
        <dbReference type="ARBA" id="ARBA00022840"/>
    </source>
</evidence>
<dbReference type="Pfam" id="PF00664">
    <property type="entry name" value="ABC_membrane"/>
    <property type="match status" value="1"/>
</dbReference>